<sequence>MAPSIPTETFPSIFVYLSLFDLVRVSLVSRYWRSICLDTPSLWTGIETAGCKKSFLDAIAVRSGTLPLTIESNTNDLFCGSPLSMADALESVSEEHVMLVYLPRLMPRVKTLLLYDFNHTMGYILRHPAPVLEVLILSAGDGHLCDRAFRGQSGTSAPSFPALKKLALSSIAFFGSSQYVPDLKSWSSSSPTTSNFLRGRASYLDLSPPTLLVSERWCWSASQGKPGRTSRF</sequence>
<organism evidence="2 3">
    <name type="scientific">Exidia glandulosa HHB12029</name>
    <dbReference type="NCBI Taxonomy" id="1314781"/>
    <lineage>
        <taxon>Eukaryota</taxon>
        <taxon>Fungi</taxon>
        <taxon>Dikarya</taxon>
        <taxon>Basidiomycota</taxon>
        <taxon>Agaricomycotina</taxon>
        <taxon>Agaricomycetes</taxon>
        <taxon>Auriculariales</taxon>
        <taxon>Exidiaceae</taxon>
        <taxon>Exidia</taxon>
    </lineage>
</organism>
<gene>
    <name evidence="2" type="ORF">EXIGLDRAFT_422955</name>
</gene>
<evidence type="ECO:0000313" key="2">
    <source>
        <dbReference type="EMBL" id="KZV80390.1"/>
    </source>
</evidence>
<dbReference type="OrthoDB" id="2692326at2759"/>
<accession>A0A165BDJ5</accession>
<dbReference type="Pfam" id="PF12937">
    <property type="entry name" value="F-box-like"/>
    <property type="match status" value="1"/>
</dbReference>
<evidence type="ECO:0000259" key="1">
    <source>
        <dbReference type="PROSITE" id="PS50181"/>
    </source>
</evidence>
<reference evidence="2 3" key="1">
    <citation type="journal article" date="2016" name="Mol. Biol. Evol.">
        <title>Comparative Genomics of Early-Diverging Mushroom-Forming Fungi Provides Insights into the Origins of Lignocellulose Decay Capabilities.</title>
        <authorList>
            <person name="Nagy L.G."/>
            <person name="Riley R."/>
            <person name="Tritt A."/>
            <person name="Adam C."/>
            <person name="Daum C."/>
            <person name="Floudas D."/>
            <person name="Sun H."/>
            <person name="Yadav J.S."/>
            <person name="Pangilinan J."/>
            <person name="Larsson K.H."/>
            <person name="Matsuura K."/>
            <person name="Barry K."/>
            <person name="Labutti K."/>
            <person name="Kuo R."/>
            <person name="Ohm R.A."/>
            <person name="Bhattacharya S.S."/>
            <person name="Shirouzu T."/>
            <person name="Yoshinaga Y."/>
            <person name="Martin F.M."/>
            <person name="Grigoriev I.V."/>
            <person name="Hibbett D.S."/>
        </authorList>
    </citation>
    <scope>NUCLEOTIDE SEQUENCE [LARGE SCALE GENOMIC DNA]</scope>
    <source>
        <strain evidence="2 3">HHB12029</strain>
    </source>
</reference>
<dbReference type="InterPro" id="IPR036047">
    <property type="entry name" value="F-box-like_dom_sf"/>
</dbReference>
<dbReference type="Proteomes" id="UP000077266">
    <property type="component" value="Unassembled WGS sequence"/>
</dbReference>
<protein>
    <recommendedName>
        <fullName evidence="1">F-box domain-containing protein</fullName>
    </recommendedName>
</protein>
<feature type="domain" description="F-box" evidence="1">
    <location>
        <begin position="1"/>
        <end position="46"/>
    </location>
</feature>
<proteinExistence type="predicted"/>
<keyword evidence="3" id="KW-1185">Reference proteome</keyword>
<name>A0A165BDJ5_EXIGL</name>
<dbReference type="EMBL" id="KV426487">
    <property type="protein sequence ID" value="KZV80390.1"/>
    <property type="molecule type" value="Genomic_DNA"/>
</dbReference>
<dbReference type="SUPFAM" id="SSF81383">
    <property type="entry name" value="F-box domain"/>
    <property type="match status" value="1"/>
</dbReference>
<dbReference type="PROSITE" id="PS50181">
    <property type="entry name" value="FBOX"/>
    <property type="match status" value="1"/>
</dbReference>
<evidence type="ECO:0000313" key="3">
    <source>
        <dbReference type="Proteomes" id="UP000077266"/>
    </source>
</evidence>
<dbReference type="SMART" id="SM00256">
    <property type="entry name" value="FBOX"/>
    <property type="match status" value="1"/>
</dbReference>
<dbReference type="InterPro" id="IPR001810">
    <property type="entry name" value="F-box_dom"/>
</dbReference>
<dbReference type="InParanoid" id="A0A165BDJ5"/>
<dbReference type="Gene3D" id="1.20.1280.50">
    <property type="match status" value="1"/>
</dbReference>
<dbReference type="AlphaFoldDB" id="A0A165BDJ5"/>